<name>A0ABU4GDV7_9BACL</name>
<evidence type="ECO:0000259" key="1">
    <source>
        <dbReference type="Pfam" id="PF13556"/>
    </source>
</evidence>
<dbReference type="EMBL" id="JAUBDI010000032">
    <property type="protein sequence ID" value="MDW0115183.1"/>
    <property type="molecule type" value="Genomic_DNA"/>
</dbReference>
<dbReference type="PANTHER" id="PTHR33744">
    <property type="entry name" value="CARBOHYDRATE DIACID REGULATOR"/>
    <property type="match status" value="1"/>
</dbReference>
<keyword evidence="3" id="KW-1185">Reference proteome</keyword>
<dbReference type="InterPro" id="IPR025736">
    <property type="entry name" value="PucR_C-HTH_dom"/>
</dbReference>
<dbReference type="Pfam" id="PF13556">
    <property type="entry name" value="HTH_30"/>
    <property type="match status" value="1"/>
</dbReference>
<protein>
    <submittedName>
        <fullName evidence="2">Helix-turn-helix domain-containing protein</fullName>
    </submittedName>
</protein>
<proteinExistence type="predicted"/>
<dbReference type="SUPFAM" id="SSF46689">
    <property type="entry name" value="Homeodomain-like"/>
    <property type="match status" value="1"/>
</dbReference>
<dbReference type="InterPro" id="IPR051448">
    <property type="entry name" value="CdaR-like_regulators"/>
</dbReference>
<dbReference type="InterPro" id="IPR009057">
    <property type="entry name" value="Homeodomain-like_sf"/>
</dbReference>
<accession>A0ABU4GDV7</accession>
<evidence type="ECO:0000313" key="2">
    <source>
        <dbReference type="EMBL" id="MDW0115183.1"/>
    </source>
</evidence>
<feature type="domain" description="PucR C-terminal helix-turn-helix" evidence="1">
    <location>
        <begin position="235"/>
        <end position="290"/>
    </location>
</feature>
<sequence>MSYNLANLFPSLKLLTQKPLCNSDDYVFFNDNTDTWISIHKKDVSARDYLLLSTLLTEETYSSTSLTHTEENWLYYLEGDGPSLLSNEDQIRIIQLSLEANDSLEVDLKEAMQAFFDEQMIIIFSSERHVLLIERKTIHSYCDDDFNSFAAVLESDFYCKTRIYIGKFQCADSTYPSYYQQECNWFREGISEMPTKRIFTMESIFPLFLERAITPTMEHAMHQEIIVPIRKDLELLHTVCSFFENGFNGSITAEKLHIHRNTLNYRLTKFQELTGISARSFNGALVAYIAHLRFSK</sequence>
<dbReference type="Proteomes" id="UP001282284">
    <property type="component" value="Unassembled WGS sequence"/>
</dbReference>
<dbReference type="RefSeq" id="WP_317946781.1">
    <property type="nucleotide sequence ID" value="NZ_JAUBDI010000032.1"/>
</dbReference>
<dbReference type="InterPro" id="IPR042070">
    <property type="entry name" value="PucR_C-HTH_sf"/>
</dbReference>
<evidence type="ECO:0000313" key="3">
    <source>
        <dbReference type="Proteomes" id="UP001282284"/>
    </source>
</evidence>
<dbReference type="Gene3D" id="1.10.10.2840">
    <property type="entry name" value="PucR C-terminal helix-turn-helix domain"/>
    <property type="match status" value="1"/>
</dbReference>
<organism evidence="2 3">
    <name type="scientific">Sporosarcina saromensis</name>
    <dbReference type="NCBI Taxonomy" id="359365"/>
    <lineage>
        <taxon>Bacteria</taxon>
        <taxon>Bacillati</taxon>
        <taxon>Bacillota</taxon>
        <taxon>Bacilli</taxon>
        <taxon>Bacillales</taxon>
        <taxon>Caryophanaceae</taxon>
        <taxon>Sporosarcina</taxon>
    </lineage>
</organism>
<gene>
    <name evidence="2" type="ORF">QT711_18680</name>
</gene>
<comment type="caution">
    <text evidence="2">The sequence shown here is derived from an EMBL/GenBank/DDBJ whole genome shotgun (WGS) entry which is preliminary data.</text>
</comment>
<dbReference type="PANTHER" id="PTHR33744:SF15">
    <property type="entry name" value="CARBOHYDRATE DIACID REGULATOR"/>
    <property type="match status" value="1"/>
</dbReference>
<reference evidence="2 3" key="1">
    <citation type="submission" date="2023-06" db="EMBL/GenBank/DDBJ databases">
        <title>Sporosarcina sp. nov., isolated from Korean traditional fermented seafood 'Jeotgal'.</title>
        <authorList>
            <person name="Yang A.I."/>
            <person name="Shin N.-R."/>
        </authorList>
    </citation>
    <scope>NUCLEOTIDE SEQUENCE [LARGE SCALE GENOMIC DNA]</scope>
    <source>
        <strain evidence="2 3">KCTC13119</strain>
    </source>
</reference>